<dbReference type="AlphaFoldDB" id="A0A8J2Z3V0"/>
<organism evidence="8 9">
    <name type="scientific">Cysteiniphilum litorale</name>
    <dbReference type="NCBI Taxonomy" id="2056700"/>
    <lineage>
        <taxon>Bacteria</taxon>
        <taxon>Pseudomonadati</taxon>
        <taxon>Pseudomonadota</taxon>
        <taxon>Gammaproteobacteria</taxon>
        <taxon>Thiotrichales</taxon>
        <taxon>Fastidiosibacteraceae</taxon>
        <taxon>Cysteiniphilum</taxon>
    </lineage>
</organism>
<dbReference type="RefSeq" id="WP_157968202.1">
    <property type="nucleotide sequence ID" value="NZ_BMJS01000008.1"/>
</dbReference>
<evidence type="ECO:0000256" key="7">
    <source>
        <dbReference type="SAM" id="Phobius"/>
    </source>
</evidence>
<dbReference type="PRINTS" id="PR00176">
    <property type="entry name" value="NANEUSMPORT"/>
</dbReference>
<dbReference type="OrthoDB" id="9762833at2"/>
<comment type="similarity">
    <text evidence="6">Belongs to the sodium:neurotransmitter symporter (SNF) (TC 2.A.22) family.</text>
</comment>
<protein>
    <recommendedName>
        <fullName evidence="6">Transporter</fullName>
    </recommendedName>
</protein>
<feature type="transmembrane region" description="Helical" evidence="7">
    <location>
        <begin position="359"/>
        <end position="377"/>
    </location>
</feature>
<feature type="transmembrane region" description="Helical" evidence="7">
    <location>
        <begin position="467"/>
        <end position="484"/>
    </location>
</feature>
<accession>A0A8J2Z3V0</accession>
<comment type="caution">
    <text evidence="8">The sequence shown here is derived from an EMBL/GenBank/DDBJ whole genome shotgun (WGS) entry which is preliminary data.</text>
</comment>
<evidence type="ECO:0000256" key="1">
    <source>
        <dbReference type="ARBA" id="ARBA00004141"/>
    </source>
</evidence>
<dbReference type="PANTHER" id="PTHR11616:SF240">
    <property type="entry name" value="BLOATED TUBULES, ISOFORM B-RELATED"/>
    <property type="match status" value="1"/>
</dbReference>
<reference evidence="8" key="2">
    <citation type="submission" date="2020-09" db="EMBL/GenBank/DDBJ databases">
        <authorList>
            <person name="Sun Q."/>
            <person name="Zhou Y."/>
        </authorList>
    </citation>
    <scope>NUCLEOTIDE SEQUENCE</scope>
    <source>
        <strain evidence="8">CGMCC 1.15758</strain>
    </source>
</reference>
<keyword evidence="3 6" id="KW-0812">Transmembrane</keyword>
<dbReference type="GO" id="GO:0015293">
    <property type="term" value="F:symporter activity"/>
    <property type="evidence" value="ECO:0007669"/>
    <property type="project" value="UniProtKB-KW"/>
</dbReference>
<evidence type="ECO:0000256" key="6">
    <source>
        <dbReference type="RuleBase" id="RU003732"/>
    </source>
</evidence>
<reference evidence="8" key="1">
    <citation type="journal article" date="2014" name="Int. J. Syst. Evol. Microbiol.">
        <title>Complete genome sequence of Corynebacterium casei LMG S-19264T (=DSM 44701T), isolated from a smear-ripened cheese.</title>
        <authorList>
            <consortium name="US DOE Joint Genome Institute (JGI-PGF)"/>
            <person name="Walter F."/>
            <person name="Albersmeier A."/>
            <person name="Kalinowski J."/>
            <person name="Ruckert C."/>
        </authorList>
    </citation>
    <scope>NUCLEOTIDE SEQUENCE</scope>
    <source>
        <strain evidence="8">CGMCC 1.15758</strain>
    </source>
</reference>
<dbReference type="PROSITE" id="PS50267">
    <property type="entry name" value="NA_NEUROTRAN_SYMP_3"/>
    <property type="match status" value="1"/>
</dbReference>
<dbReference type="EMBL" id="BMJS01000008">
    <property type="protein sequence ID" value="GGF95301.1"/>
    <property type="molecule type" value="Genomic_DNA"/>
</dbReference>
<dbReference type="InterPro" id="IPR000175">
    <property type="entry name" value="Na/ntran_symport"/>
</dbReference>
<evidence type="ECO:0000313" key="9">
    <source>
        <dbReference type="Proteomes" id="UP000636949"/>
    </source>
</evidence>
<dbReference type="GO" id="GO:0035725">
    <property type="term" value="P:sodium ion transmembrane transport"/>
    <property type="evidence" value="ECO:0007669"/>
    <property type="project" value="TreeGrafter"/>
</dbReference>
<keyword evidence="2 6" id="KW-0813">Transport</keyword>
<evidence type="ECO:0000256" key="3">
    <source>
        <dbReference type="ARBA" id="ARBA00022692"/>
    </source>
</evidence>
<gene>
    <name evidence="8" type="ORF">GCM10010995_10650</name>
</gene>
<keyword evidence="9" id="KW-1185">Reference proteome</keyword>
<feature type="transmembrane region" description="Helical" evidence="7">
    <location>
        <begin position="88"/>
        <end position="112"/>
    </location>
</feature>
<dbReference type="PROSITE" id="PS00610">
    <property type="entry name" value="NA_NEUROTRAN_SYMP_1"/>
    <property type="match status" value="1"/>
</dbReference>
<dbReference type="Proteomes" id="UP000636949">
    <property type="component" value="Unassembled WGS sequence"/>
</dbReference>
<evidence type="ECO:0000256" key="5">
    <source>
        <dbReference type="ARBA" id="ARBA00023136"/>
    </source>
</evidence>
<feature type="transmembrane region" description="Helical" evidence="7">
    <location>
        <begin position="389"/>
        <end position="410"/>
    </location>
</feature>
<feature type="transmembrane region" description="Helical" evidence="7">
    <location>
        <begin position="12"/>
        <end position="29"/>
    </location>
</feature>
<evidence type="ECO:0000256" key="4">
    <source>
        <dbReference type="ARBA" id="ARBA00022989"/>
    </source>
</evidence>
<evidence type="ECO:0000313" key="8">
    <source>
        <dbReference type="EMBL" id="GGF95301.1"/>
    </source>
</evidence>
<feature type="transmembrane region" description="Helical" evidence="7">
    <location>
        <begin position="180"/>
        <end position="210"/>
    </location>
</feature>
<feature type="transmembrane region" description="Helical" evidence="7">
    <location>
        <begin position="150"/>
        <end position="168"/>
    </location>
</feature>
<feature type="transmembrane region" description="Helical" evidence="7">
    <location>
        <begin position="322"/>
        <end position="347"/>
    </location>
</feature>
<sequence length="491" mass="53326">MGQTRKDFTSVWIFILAAVGSAAGLGNLWRFPYLAYEHGGAAFFIAYITCLLCIGLPLLILEVGLGKVSKKGAPESLALIGHAKRFKIIGWLAVLAAFGVLTYYIVITSWVLNFAVDSFKMPWQTGSESYFFNQFLGLSAGIDSFGTPKLAIVLGVIAILLLTYISLYRGTSGLAFVAKWITPIPFILLIILLANSVSLSGSLTGLYALFVPIWSSLLETKIWFAAATQVIFSISLATGVMFAYGALLGKDVKIGRTCTIVVIGDTLASIICSMIVFSVLGHVAHVDGKSIHDVVSGGIGLAFVVIPHALTLLPAAQEFFSFIFYASVFFLAFTSIVSLFEAVLAALMDSKIKLKRASILFIICVALLICNLFYTMGNGLYLLDVVDHFINGYLMLVVMVAEALVIAWLYDINKLTRELFPNHNANNILHVMFKALTAYIIPIVLSVLFIKQVYADISGGYGGYPNGYLWGIGALILILSVVIAQRLSRKV</sequence>
<keyword evidence="4 7" id="KW-1133">Transmembrane helix</keyword>
<feature type="transmembrane region" description="Helical" evidence="7">
    <location>
        <begin position="259"/>
        <end position="280"/>
    </location>
</feature>
<keyword evidence="6" id="KW-0769">Symport</keyword>
<dbReference type="SUPFAM" id="SSF161070">
    <property type="entry name" value="SNF-like"/>
    <property type="match status" value="1"/>
</dbReference>
<name>A0A8J2Z3V0_9GAMM</name>
<dbReference type="NCBIfam" id="NF037979">
    <property type="entry name" value="Na_transp"/>
    <property type="match status" value="1"/>
</dbReference>
<feature type="transmembrane region" description="Helical" evidence="7">
    <location>
        <begin position="222"/>
        <end position="247"/>
    </location>
</feature>
<dbReference type="GO" id="GO:0005886">
    <property type="term" value="C:plasma membrane"/>
    <property type="evidence" value="ECO:0007669"/>
    <property type="project" value="TreeGrafter"/>
</dbReference>
<proteinExistence type="inferred from homology"/>
<keyword evidence="5 7" id="KW-0472">Membrane</keyword>
<comment type="subcellular location">
    <subcellularLocation>
        <location evidence="1">Membrane</location>
        <topology evidence="1">Multi-pass membrane protein</topology>
    </subcellularLocation>
</comment>
<evidence type="ECO:0000256" key="2">
    <source>
        <dbReference type="ARBA" id="ARBA00022448"/>
    </source>
</evidence>
<dbReference type="Pfam" id="PF00209">
    <property type="entry name" value="SNF"/>
    <property type="match status" value="1"/>
</dbReference>
<dbReference type="InterPro" id="IPR037272">
    <property type="entry name" value="SNS_sf"/>
</dbReference>
<dbReference type="PANTHER" id="PTHR11616">
    <property type="entry name" value="SODIUM/CHLORIDE DEPENDENT TRANSPORTER"/>
    <property type="match status" value="1"/>
</dbReference>
<feature type="transmembrane region" description="Helical" evidence="7">
    <location>
        <begin position="41"/>
        <end position="61"/>
    </location>
</feature>
<feature type="transmembrane region" description="Helical" evidence="7">
    <location>
        <begin position="431"/>
        <end position="455"/>
    </location>
</feature>